<evidence type="ECO:0000256" key="1">
    <source>
        <dbReference type="ARBA" id="ARBA00004651"/>
    </source>
</evidence>
<evidence type="ECO:0000313" key="9">
    <source>
        <dbReference type="EMBL" id="PZF81925.1"/>
    </source>
</evidence>
<evidence type="ECO:0000256" key="3">
    <source>
        <dbReference type="ARBA" id="ARBA00022475"/>
    </source>
</evidence>
<evidence type="ECO:0000256" key="7">
    <source>
        <dbReference type="SAM" id="Phobius"/>
    </source>
</evidence>
<keyword evidence="4 7" id="KW-0812">Transmembrane</keyword>
<comment type="subcellular location">
    <subcellularLocation>
        <location evidence="1">Cell membrane</location>
        <topology evidence="1">Multi-pass membrane protein</topology>
    </subcellularLocation>
</comment>
<dbReference type="AlphaFoldDB" id="A0A2W2B3K9"/>
<evidence type="ECO:0000256" key="5">
    <source>
        <dbReference type="ARBA" id="ARBA00022989"/>
    </source>
</evidence>
<evidence type="ECO:0000256" key="6">
    <source>
        <dbReference type="ARBA" id="ARBA00023136"/>
    </source>
</evidence>
<gene>
    <name evidence="9" type="ORF">C1I92_19055</name>
</gene>
<proteinExistence type="inferred from homology"/>
<evidence type="ECO:0000313" key="10">
    <source>
        <dbReference type="Proteomes" id="UP000248764"/>
    </source>
</evidence>
<evidence type="ECO:0000256" key="2">
    <source>
        <dbReference type="ARBA" id="ARBA00009298"/>
    </source>
</evidence>
<feature type="transmembrane region" description="Helical" evidence="7">
    <location>
        <begin position="94"/>
        <end position="112"/>
    </location>
</feature>
<feature type="transmembrane region" description="Helical" evidence="7">
    <location>
        <begin position="118"/>
        <end position="135"/>
    </location>
</feature>
<protein>
    <recommendedName>
        <fullName evidence="8">MgtC/SapB/SrpB/YhiD N-terminal domain-containing protein</fullName>
    </recommendedName>
</protein>
<keyword evidence="3" id="KW-1003">Cell membrane</keyword>
<sequence length="229" mass="23763">MELAELALRLAVAAAAGLVVGLERELKGHPAGMRTHVLVSIGAAMFTLTGAYGFADAVRGPNADPARIAAQVASGIGFIGAGAILRDRGSIRGLTTAATVWLSASCGVAAAAGAYLEVGVGTALVLVVLVGLRLLRPRRRGSWRRLQLDVEYARGTGTLAPVVDAVREAGSRVEGVEVTDDEDDERPTRRLSLWLALPAATRPEDLMLALSNIGAVSSIALRFEDSTAA</sequence>
<accession>A0A2W2B3K9</accession>
<reference evidence="9 10" key="1">
    <citation type="submission" date="2018-01" db="EMBL/GenBank/DDBJ databases">
        <title>Draft genome sequence of Jiangella sp. GTF31.</title>
        <authorList>
            <person name="Sahin N."/>
            <person name="Ay H."/>
            <person name="Saygin H."/>
        </authorList>
    </citation>
    <scope>NUCLEOTIDE SEQUENCE [LARGE SCALE GENOMIC DNA]</scope>
    <source>
        <strain evidence="9 10">GTF31</strain>
    </source>
</reference>
<dbReference type="EMBL" id="POTW01000048">
    <property type="protein sequence ID" value="PZF81925.1"/>
    <property type="molecule type" value="Genomic_DNA"/>
</dbReference>
<feature type="transmembrane region" description="Helical" evidence="7">
    <location>
        <begin position="66"/>
        <end position="85"/>
    </location>
</feature>
<dbReference type="PANTHER" id="PTHR33778">
    <property type="entry name" value="PROTEIN MGTC"/>
    <property type="match status" value="1"/>
</dbReference>
<feature type="domain" description="MgtC/SapB/SrpB/YhiD N-terminal" evidence="8">
    <location>
        <begin position="10"/>
        <end position="135"/>
    </location>
</feature>
<dbReference type="GO" id="GO:0005886">
    <property type="term" value="C:plasma membrane"/>
    <property type="evidence" value="ECO:0007669"/>
    <property type="project" value="UniProtKB-SubCell"/>
</dbReference>
<feature type="transmembrane region" description="Helical" evidence="7">
    <location>
        <begin position="35"/>
        <end position="54"/>
    </location>
</feature>
<dbReference type="InterPro" id="IPR049177">
    <property type="entry name" value="MgtC_SapB_SrpB_YhiD_N"/>
</dbReference>
<dbReference type="Pfam" id="PF02308">
    <property type="entry name" value="MgtC"/>
    <property type="match status" value="1"/>
</dbReference>
<dbReference type="RefSeq" id="WP_111256232.1">
    <property type="nucleotide sequence ID" value="NZ_POTW01000048.1"/>
</dbReference>
<dbReference type="PANTHER" id="PTHR33778:SF1">
    <property type="entry name" value="MAGNESIUM TRANSPORTER YHID-RELATED"/>
    <property type="match status" value="1"/>
</dbReference>
<comment type="similarity">
    <text evidence="2">Belongs to the MgtC/SapB family.</text>
</comment>
<evidence type="ECO:0000256" key="4">
    <source>
        <dbReference type="ARBA" id="ARBA00022692"/>
    </source>
</evidence>
<organism evidence="9 10">
    <name type="scientific">Jiangella anatolica</name>
    <dbReference type="NCBI Taxonomy" id="2670374"/>
    <lineage>
        <taxon>Bacteria</taxon>
        <taxon>Bacillati</taxon>
        <taxon>Actinomycetota</taxon>
        <taxon>Actinomycetes</taxon>
        <taxon>Jiangellales</taxon>
        <taxon>Jiangellaceae</taxon>
        <taxon>Jiangella</taxon>
    </lineage>
</organism>
<dbReference type="Proteomes" id="UP000248764">
    <property type="component" value="Unassembled WGS sequence"/>
</dbReference>
<keyword evidence="10" id="KW-1185">Reference proteome</keyword>
<keyword evidence="6 7" id="KW-0472">Membrane</keyword>
<keyword evidence="5 7" id="KW-1133">Transmembrane helix</keyword>
<comment type="caution">
    <text evidence="9">The sequence shown here is derived from an EMBL/GenBank/DDBJ whole genome shotgun (WGS) entry which is preliminary data.</text>
</comment>
<name>A0A2W2B3K9_9ACTN</name>
<dbReference type="PRINTS" id="PR01837">
    <property type="entry name" value="MGTCSAPBPROT"/>
</dbReference>
<evidence type="ECO:0000259" key="8">
    <source>
        <dbReference type="Pfam" id="PF02308"/>
    </source>
</evidence>
<dbReference type="InterPro" id="IPR003416">
    <property type="entry name" value="MgtC/SapB/SrpB/YhiD_fam"/>
</dbReference>